<dbReference type="Gene3D" id="3.30.70.260">
    <property type="match status" value="1"/>
</dbReference>
<keyword evidence="6" id="KW-0143">Chaperone</keyword>
<dbReference type="EMBL" id="BMAO01035474">
    <property type="protein sequence ID" value="GFR03890.1"/>
    <property type="molecule type" value="Genomic_DNA"/>
</dbReference>
<evidence type="ECO:0000256" key="6">
    <source>
        <dbReference type="ARBA" id="ARBA00023186"/>
    </source>
</evidence>
<dbReference type="GO" id="GO:0005783">
    <property type="term" value="C:endoplasmic reticulum"/>
    <property type="evidence" value="ECO:0007669"/>
    <property type="project" value="UniProtKB-SubCell"/>
</dbReference>
<feature type="signal peptide" evidence="8">
    <location>
        <begin position="1"/>
        <end position="22"/>
    </location>
</feature>
<name>A0A8X6GKL6_TRICU</name>
<keyword evidence="5" id="KW-0256">Endoplasmic reticulum</keyword>
<feature type="compositionally biased region" description="Acidic residues" evidence="7">
    <location>
        <begin position="52"/>
        <end position="64"/>
    </location>
</feature>
<dbReference type="AlphaFoldDB" id="A0A8X6GKL6"/>
<gene>
    <name evidence="9" type="primary">boca</name>
    <name evidence="9" type="ORF">TNCT_222611</name>
</gene>
<organism evidence="9 10">
    <name type="scientific">Trichonephila clavata</name>
    <name type="common">Joro spider</name>
    <name type="synonym">Nephila clavata</name>
    <dbReference type="NCBI Taxonomy" id="2740835"/>
    <lineage>
        <taxon>Eukaryota</taxon>
        <taxon>Metazoa</taxon>
        <taxon>Ecdysozoa</taxon>
        <taxon>Arthropoda</taxon>
        <taxon>Chelicerata</taxon>
        <taxon>Arachnida</taxon>
        <taxon>Araneae</taxon>
        <taxon>Araneomorphae</taxon>
        <taxon>Entelegynae</taxon>
        <taxon>Araneoidea</taxon>
        <taxon>Nephilidae</taxon>
        <taxon>Trichonephila</taxon>
    </lineage>
</organism>
<evidence type="ECO:0000256" key="8">
    <source>
        <dbReference type="SAM" id="SignalP"/>
    </source>
</evidence>
<dbReference type="PANTHER" id="PTHR17600">
    <property type="entry name" value="MESODERM DEVELOPMENT CANDIDATE 2"/>
    <property type="match status" value="1"/>
</dbReference>
<dbReference type="Gene3D" id="6.10.250.640">
    <property type="match status" value="1"/>
</dbReference>
<protein>
    <submittedName>
        <fullName evidence="9">LDLR chaperone boca</fullName>
    </submittedName>
</protein>
<dbReference type="GO" id="GO:0006457">
    <property type="term" value="P:protein folding"/>
    <property type="evidence" value="ECO:0007669"/>
    <property type="project" value="InterPro"/>
</dbReference>
<keyword evidence="4 8" id="KW-0732">Signal</keyword>
<evidence type="ECO:0000256" key="2">
    <source>
        <dbReference type="ARBA" id="ARBA00011068"/>
    </source>
</evidence>
<comment type="subcellular location">
    <subcellularLocation>
        <location evidence="1">Endoplasmic reticulum</location>
    </subcellularLocation>
</comment>
<sequence>MLNIRTVILLCLLFISVGEVYSKKADKKEKPEWAKKDIRDYTDADLERLYDQWEEDDEPLEPDELPEHLRPAPKIDMSNIAGSKPEDLLKMSKKGKTLMVFVTVSGNPTEKETEKITGLWQTSLMNNHINVERYPIGENRVIFMFKDGSQAWEAKDFLVDQKRCELVTIESKEYYGKHSSKKSKKEEL</sequence>
<comment type="similarity">
    <text evidence="2">Belongs to the MESD family.</text>
</comment>
<feature type="chain" id="PRO_5036470976" evidence="8">
    <location>
        <begin position="23"/>
        <end position="188"/>
    </location>
</feature>
<evidence type="ECO:0000256" key="3">
    <source>
        <dbReference type="ARBA" id="ARBA00022687"/>
    </source>
</evidence>
<dbReference type="Proteomes" id="UP000887116">
    <property type="component" value="Unassembled WGS sequence"/>
</dbReference>
<dbReference type="GO" id="GO:0016055">
    <property type="term" value="P:Wnt signaling pathway"/>
    <property type="evidence" value="ECO:0007669"/>
    <property type="project" value="UniProtKB-KW"/>
</dbReference>
<proteinExistence type="inferred from homology"/>
<evidence type="ECO:0000256" key="4">
    <source>
        <dbReference type="ARBA" id="ARBA00022729"/>
    </source>
</evidence>
<dbReference type="PANTHER" id="PTHR17600:SF2">
    <property type="entry name" value="LRP CHAPERONE MESD"/>
    <property type="match status" value="1"/>
</dbReference>
<evidence type="ECO:0000313" key="10">
    <source>
        <dbReference type="Proteomes" id="UP000887116"/>
    </source>
</evidence>
<dbReference type="InterPro" id="IPR019330">
    <property type="entry name" value="MESD"/>
</dbReference>
<dbReference type="FunFam" id="3.30.70.260:FF:000031">
    <property type="entry name" value="LDLR chaperone MESD"/>
    <property type="match status" value="1"/>
</dbReference>
<dbReference type="Pfam" id="PF10185">
    <property type="entry name" value="Mesd"/>
    <property type="match status" value="1"/>
</dbReference>
<keyword evidence="10" id="KW-1185">Reference proteome</keyword>
<evidence type="ECO:0000313" key="9">
    <source>
        <dbReference type="EMBL" id="GFR03890.1"/>
    </source>
</evidence>
<comment type="caution">
    <text evidence="9">The sequence shown here is derived from an EMBL/GenBank/DDBJ whole genome shotgun (WGS) entry which is preliminary data.</text>
</comment>
<feature type="region of interest" description="Disordered" evidence="7">
    <location>
        <begin position="52"/>
        <end position="71"/>
    </location>
</feature>
<accession>A0A8X6GKL6</accession>
<evidence type="ECO:0000256" key="1">
    <source>
        <dbReference type="ARBA" id="ARBA00004240"/>
    </source>
</evidence>
<keyword evidence="3" id="KW-0879">Wnt signaling pathway</keyword>
<reference evidence="9" key="1">
    <citation type="submission" date="2020-07" db="EMBL/GenBank/DDBJ databases">
        <title>Multicomponent nature underlies the extraordinary mechanical properties of spider dragline silk.</title>
        <authorList>
            <person name="Kono N."/>
            <person name="Nakamura H."/>
            <person name="Mori M."/>
            <person name="Yoshida Y."/>
            <person name="Ohtoshi R."/>
            <person name="Malay A.D."/>
            <person name="Moran D.A.P."/>
            <person name="Tomita M."/>
            <person name="Numata K."/>
            <person name="Arakawa K."/>
        </authorList>
    </citation>
    <scope>NUCLEOTIDE SEQUENCE</scope>
</reference>
<evidence type="ECO:0000256" key="5">
    <source>
        <dbReference type="ARBA" id="ARBA00022824"/>
    </source>
</evidence>
<evidence type="ECO:0000256" key="7">
    <source>
        <dbReference type="SAM" id="MobiDB-lite"/>
    </source>
</evidence>
<dbReference type="OrthoDB" id="6432361at2759"/>